<evidence type="ECO:0000313" key="2">
    <source>
        <dbReference type="Proteomes" id="UP000281726"/>
    </source>
</evidence>
<comment type="caution">
    <text evidence="1">The sequence shown here is derived from an EMBL/GenBank/DDBJ whole genome shotgun (WGS) entry which is preliminary data.</text>
</comment>
<dbReference type="Proteomes" id="UP000281726">
    <property type="component" value="Unassembled WGS sequence"/>
</dbReference>
<evidence type="ECO:0000313" key="1">
    <source>
        <dbReference type="EMBL" id="RKN50623.1"/>
    </source>
</evidence>
<name>A0A3A9ZR72_9ACTN</name>
<dbReference type="AlphaFoldDB" id="A0A3A9ZR72"/>
<gene>
    <name evidence="1" type="ORF">D7223_02305</name>
</gene>
<keyword evidence="2" id="KW-1185">Reference proteome</keyword>
<dbReference type="Pfam" id="PF05331">
    <property type="entry name" value="DUF742"/>
    <property type="match status" value="1"/>
</dbReference>
<dbReference type="EMBL" id="RBAK01000001">
    <property type="protein sequence ID" value="RKN50623.1"/>
    <property type="molecule type" value="Genomic_DNA"/>
</dbReference>
<protein>
    <submittedName>
        <fullName evidence="1">DUF742 domain-containing protein</fullName>
    </submittedName>
</protein>
<dbReference type="InterPro" id="IPR007995">
    <property type="entry name" value="DUF742"/>
</dbReference>
<proteinExistence type="predicted"/>
<reference evidence="1 2" key="1">
    <citation type="journal article" date="2004" name="Syst. Appl. Microbiol.">
        <title>Cryptoendolithic actinomycetes from antarctic sandstone rock samples: Micromonospora endolithica sp. nov. and two isolates related to Micromonospora coerulea Jensen 1932.</title>
        <authorList>
            <person name="Hirsch P."/>
            <person name="Mevs U."/>
            <person name="Kroppenstedt R.M."/>
            <person name="Schumann P."/>
            <person name="Stackebrandt E."/>
        </authorList>
    </citation>
    <scope>NUCLEOTIDE SEQUENCE [LARGE SCALE GENOMIC DNA]</scope>
    <source>
        <strain evidence="1 2">JCM 12677</strain>
    </source>
</reference>
<dbReference type="PANTHER" id="PTHR36221:SF1">
    <property type="entry name" value="DUF742 DOMAIN-CONTAINING PROTEIN"/>
    <property type="match status" value="1"/>
</dbReference>
<dbReference type="PANTHER" id="PTHR36221">
    <property type="entry name" value="DUF742 DOMAIN-CONTAINING PROTEIN"/>
    <property type="match status" value="1"/>
</dbReference>
<sequence length="127" mass="13723">MTTGHGAVPAPIDDDPGPVVRPYAVTGGRTHPVSGRFDLISLIQTTQLPPDQRHGLSPEHLGILELCRNLMSVAEVSAHLDLPLGAVRVLLGDLLVRRLVEVWDPAPPVITHDDRTLEEVLNGLRAL</sequence>
<dbReference type="OrthoDB" id="3217123at2"/>
<dbReference type="RefSeq" id="WP_120724252.1">
    <property type="nucleotide sequence ID" value="NZ_RBAK01000001.1"/>
</dbReference>
<accession>A0A3A9ZR72</accession>
<organism evidence="1 2">
    <name type="scientific">Micromonospora endolithica</name>
    <dbReference type="NCBI Taxonomy" id="230091"/>
    <lineage>
        <taxon>Bacteria</taxon>
        <taxon>Bacillati</taxon>
        <taxon>Actinomycetota</taxon>
        <taxon>Actinomycetes</taxon>
        <taxon>Micromonosporales</taxon>
        <taxon>Micromonosporaceae</taxon>
        <taxon>Micromonospora</taxon>
    </lineage>
</organism>